<feature type="region of interest" description="Disordered" evidence="1">
    <location>
        <begin position="167"/>
        <end position="234"/>
    </location>
</feature>
<evidence type="ECO:0000256" key="1">
    <source>
        <dbReference type="SAM" id="MobiDB-lite"/>
    </source>
</evidence>
<reference evidence="2 3" key="1">
    <citation type="journal article" date="2004" name="Syst. Appl. Microbiol.">
        <title>Cryptoendolithic actinomycetes from antarctic sandstone rock samples: Micromonospora endolithica sp. nov. and two isolates related to Micromonospora coerulea Jensen 1932.</title>
        <authorList>
            <person name="Hirsch P."/>
            <person name="Mevs U."/>
            <person name="Kroppenstedt R.M."/>
            <person name="Schumann P."/>
            <person name="Stackebrandt E."/>
        </authorList>
    </citation>
    <scope>NUCLEOTIDE SEQUENCE [LARGE SCALE GENOMIC DNA]</scope>
    <source>
        <strain evidence="2 3">JCM 12677</strain>
    </source>
</reference>
<dbReference type="RefSeq" id="WP_120729108.1">
    <property type="nucleotide sequence ID" value="NZ_RBAK01000005.1"/>
</dbReference>
<evidence type="ECO:0000313" key="2">
    <source>
        <dbReference type="EMBL" id="RKN46327.1"/>
    </source>
</evidence>
<name>A0A3A9ZG73_9ACTN</name>
<evidence type="ECO:0000313" key="3">
    <source>
        <dbReference type="Proteomes" id="UP000281726"/>
    </source>
</evidence>
<dbReference type="AlphaFoldDB" id="A0A3A9ZG73"/>
<gene>
    <name evidence="2" type="ORF">D7223_15540</name>
</gene>
<dbReference type="EMBL" id="RBAK01000005">
    <property type="protein sequence ID" value="RKN46327.1"/>
    <property type="molecule type" value="Genomic_DNA"/>
</dbReference>
<dbReference type="Proteomes" id="UP000281726">
    <property type="component" value="Unassembled WGS sequence"/>
</dbReference>
<accession>A0A3A9ZG73</accession>
<sequence>MTREFHEVDHDLLADYVGGALDGTPEEATVARLVDEEPAWADAYALLAPAVADVRADLSAWGATALAMPPEVTDRLTAALARAEDRDGAAGAGATPDRHTGSPVPAQPLGGRRPEGVPRPAPDQGTAAGPGRRRRRWTRLAGPVALATVSIAVAGLGLQQLAQRGDDATTTSDAARPEVAAPAAGTPFRTTGPLLSTGTDYSAEALSEPPAAQTRQFASKAPAGQPGVTSEDGRVAGPIGLDRLHDPAAIDACLTAVTAEHGDAPIVVDTVDFARFRGEPALVVWFTDAAGARWSWASGPECGIPGSGSDVRFRTRVG</sequence>
<comment type="caution">
    <text evidence="2">The sequence shown here is derived from an EMBL/GenBank/DDBJ whole genome shotgun (WGS) entry which is preliminary data.</text>
</comment>
<proteinExistence type="predicted"/>
<organism evidence="2 3">
    <name type="scientific">Micromonospora endolithica</name>
    <dbReference type="NCBI Taxonomy" id="230091"/>
    <lineage>
        <taxon>Bacteria</taxon>
        <taxon>Bacillati</taxon>
        <taxon>Actinomycetota</taxon>
        <taxon>Actinomycetes</taxon>
        <taxon>Micromonosporales</taxon>
        <taxon>Micromonosporaceae</taxon>
        <taxon>Micromonospora</taxon>
    </lineage>
</organism>
<keyword evidence="3" id="KW-1185">Reference proteome</keyword>
<feature type="region of interest" description="Disordered" evidence="1">
    <location>
        <begin position="84"/>
        <end position="136"/>
    </location>
</feature>
<dbReference type="OrthoDB" id="3404896at2"/>
<protein>
    <submittedName>
        <fullName evidence="2">Uncharacterized protein</fullName>
    </submittedName>
</protein>